<dbReference type="OrthoDB" id="277260at2759"/>
<dbReference type="AlphaFoldDB" id="A0A0N1II50"/>
<dbReference type="OMA" id="PWDWSLH"/>
<gene>
    <name evidence="5" type="ORF">ABL78_7245</name>
</gene>
<organism evidence="5 6">
    <name type="scientific">Leptomonas seymouri</name>
    <dbReference type="NCBI Taxonomy" id="5684"/>
    <lineage>
        <taxon>Eukaryota</taxon>
        <taxon>Discoba</taxon>
        <taxon>Euglenozoa</taxon>
        <taxon>Kinetoplastea</taxon>
        <taxon>Metakinetoplastina</taxon>
        <taxon>Trypanosomatida</taxon>
        <taxon>Trypanosomatidae</taxon>
        <taxon>Leishmaniinae</taxon>
        <taxon>Leptomonas</taxon>
    </lineage>
</organism>
<evidence type="ECO:0000313" key="5">
    <source>
        <dbReference type="EMBL" id="KPI83713.1"/>
    </source>
</evidence>
<evidence type="ECO:0000259" key="3">
    <source>
        <dbReference type="Pfam" id="PF20991"/>
    </source>
</evidence>
<dbReference type="InterPro" id="IPR048322">
    <property type="entry name" value="CBP66_2nd"/>
</dbReference>
<dbReference type="Pfam" id="PF20992">
    <property type="entry name" value="CBP66_2nd"/>
    <property type="match status" value="1"/>
</dbReference>
<feature type="domain" description="Nuclear cap binding complex subunit CBP66 second" evidence="4">
    <location>
        <begin position="110"/>
        <end position="187"/>
    </location>
</feature>
<proteinExistence type="predicted"/>
<feature type="region of interest" description="Disordered" evidence="1">
    <location>
        <begin position="366"/>
        <end position="395"/>
    </location>
</feature>
<dbReference type="InterPro" id="IPR048321">
    <property type="entry name" value="CBP66_1st"/>
</dbReference>
<evidence type="ECO:0000313" key="6">
    <source>
        <dbReference type="Proteomes" id="UP000038009"/>
    </source>
</evidence>
<dbReference type="VEuPathDB" id="TriTrypDB:Lsey_0334_0030"/>
<name>A0A0N1II50_LEPSE</name>
<protein>
    <submittedName>
        <fullName evidence="5">Uncharacterized protein</fullName>
    </submittedName>
</protein>
<accession>A0A0N1II50</accession>
<dbReference type="Pfam" id="PF19043">
    <property type="entry name" value="CBP66"/>
    <property type="match status" value="1"/>
</dbReference>
<feature type="domain" description="Nuclear cap-binding complex subunit CBP66 C-terminal" evidence="2">
    <location>
        <begin position="193"/>
        <end position="654"/>
    </location>
</feature>
<sequence length="657" mass="72183">MRTFVFIDNIPDFLLQPIYKSDVREGSGDANIKKSLAASKFDLRYERLRRLLVEHSSGVMLAMHLETKGYALALYASEGEALAACKADIAPEQPGQRFSPLRLRILEREKPRPPEPVYSPYLNVEGEEVLKVDLADTRGLELVYRGRALAKWCPRTLASEDCHFGVSCLKLHKARVQRTLRKRPRIDEEGAAARMSAEQQQTVRRLLTCVKDARAVLAPASLELKKCVYVPVTEAEMEAVFRLHADSPTGSRSGDGQDFGREDVCQGVLQRVETAIASFSFSSSAGFSCFPRLSCPGGSPWDWTVESGEGRCLLRQDCPLPANGAPTPLERDLYIQQLWYHMNQRNRCRTAQEVMRMLSGSRRVRDALRRRASDRQPAALHPSPHPHTETDAESTPDAAAAPLFICLEPWLYLPTVGCEVTAFLERGGRRVRGVVQRYGQLRLMTSAALLAASTPSAAHNNGAEDAEGACDRNAEPEEDGDNDDVDALLSRYAVPDSGNDSFAEESLSKELRVFQRCFAAAVDDLCQHLQQHPASTGGDGAAWCVHLAVSLPPSYSTSSSPSPRPTHVTSSVESASSALTATPSAVLLSCTAYHRALEECSLYSSLAPPASSSADATEAEDTVRPGRVEVTWNTQRHPHIPLFSRDVLEKLRADATE</sequence>
<dbReference type="GO" id="GO:0005846">
    <property type="term" value="C:nuclear cap binding complex"/>
    <property type="evidence" value="ECO:0007669"/>
    <property type="project" value="InterPro"/>
</dbReference>
<reference evidence="5 6" key="1">
    <citation type="journal article" date="2015" name="PLoS Pathog.">
        <title>Leptomonas seymouri: Adaptations to the Dixenous Life Cycle Analyzed by Genome Sequencing, Transcriptome Profiling and Co-infection with Leishmania donovani.</title>
        <authorList>
            <person name="Kraeva N."/>
            <person name="Butenko A."/>
            <person name="Hlavacova J."/>
            <person name="Kostygov A."/>
            <person name="Myskova J."/>
            <person name="Grybchuk D."/>
            <person name="Lestinova T."/>
            <person name="Votypka J."/>
            <person name="Volf P."/>
            <person name="Opperdoes F."/>
            <person name="Flegontov P."/>
            <person name="Lukes J."/>
            <person name="Yurchenko V."/>
        </authorList>
    </citation>
    <scope>NUCLEOTIDE SEQUENCE [LARGE SCALE GENOMIC DNA]</scope>
    <source>
        <strain evidence="5 6">ATCC 30220</strain>
    </source>
</reference>
<evidence type="ECO:0000256" key="1">
    <source>
        <dbReference type="SAM" id="MobiDB-lite"/>
    </source>
</evidence>
<keyword evidence="6" id="KW-1185">Reference proteome</keyword>
<dbReference type="EMBL" id="LJSK01000334">
    <property type="protein sequence ID" value="KPI83713.1"/>
    <property type="molecule type" value="Genomic_DNA"/>
</dbReference>
<feature type="domain" description="Nuclear cap binding complex subunit CBP66 N-terminal" evidence="3">
    <location>
        <begin position="2"/>
        <end position="105"/>
    </location>
</feature>
<feature type="region of interest" description="Disordered" evidence="1">
    <location>
        <begin position="455"/>
        <end position="484"/>
    </location>
</feature>
<dbReference type="Pfam" id="PF20991">
    <property type="entry name" value="CBP66_1st"/>
    <property type="match status" value="1"/>
</dbReference>
<dbReference type="InterPro" id="IPR043965">
    <property type="entry name" value="CBP66_C"/>
</dbReference>
<comment type="caution">
    <text evidence="5">The sequence shown here is derived from an EMBL/GenBank/DDBJ whole genome shotgun (WGS) entry which is preliminary data.</text>
</comment>
<dbReference type="Proteomes" id="UP000038009">
    <property type="component" value="Unassembled WGS sequence"/>
</dbReference>
<evidence type="ECO:0000259" key="2">
    <source>
        <dbReference type="Pfam" id="PF19043"/>
    </source>
</evidence>
<evidence type="ECO:0000259" key="4">
    <source>
        <dbReference type="Pfam" id="PF20992"/>
    </source>
</evidence>